<dbReference type="PIRSF" id="PIRSF037495">
    <property type="entry name" value="Opine_OX_OoxA/HcnB"/>
    <property type="match status" value="1"/>
</dbReference>
<keyword evidence="1" id="KW-0560">Oxidoreductase</keyword>
<dbReference type="Proteomes" id="UP001232156">
    <property type="component" value="Unassembled WGS sequence"/>
</dbReference>
<name>A0ABU1D4A3_9BURK</name>
<dbReference type="InterPro" id="IPR017224">
    <property type="entry name" value="Opine_Oxase_asu/HCN_bsu"/>
</dbReference>
<dbReference type="EMBL" id="JAUZQE010000007">
    <property type="protein sequence ID" value="MDR4125211.1"/>
    <property type="molecule type" value="Genomic_DNA"/>
</dbReference>
<dbReference type="InterPro" id="IPR036188">
    <property type="entry name" value="FAD/NAD-bd_sf"/>
</dbReference>
<dbReference type="InterPro" id="IPR041854">
    <property type="entry name" value="BFD-like_2Fe2S-bd_dom_sf"/>
</dbReference>
<dbReference type="Gene3D" id="3.50.50.60">
    <property type="entry name" value="FAD/NAD(P)-binding domain"/>
    <property type="match status" value="3"/>
</dbReference>
<evidence type="ECO:0000256" key="1">
    <source>
        <dbReference type="ARBA" id="ARBA00023002"/>
    </source>
</evidence>
<evidence type="ECO:0000313" key="5">
    <source>
        <dbReference type="Proteomes" id="UP001232156"/>
    </source>
</evidence>
<evidence type="ECO:0000259" key="2">
    <source>
        <dbReference type="Pfam" id="PF07992"/>
    </source>
</evidence>
<dbReference type="PANTHER" id="PTHR42949">
    <property type="entry name" value="ANAEROBIC GLYCEROL-3-PHOSPHATE DEHYDROGENASE SUBUNIT B"/>
    <property type="match status" value="1"/>
</dbReference>
<dbReference type="Pfam" id="PF17806">
    <property type="entry name" value="SO_alpha_A3"/>
    <property type="match status" value="1"/>
</dbReference>
<gene>
    <name evidence="4" type="ORF">Q8947_04320</name>
</gene>
<sequence>MNPQASTSPLSYDVMIIGAGPAGMAAAHRAARHQLNVLLLDEQPEVGGQIYRSINSTDPQREAILGPDYRHGHALAAQVAEHVAAGRLTYWPNTAVWQVDTDKTLHVLRDNRPVTVQAQAIIVASGAMERPFPVPGWTLPGVMTAGAGQILLKSASLVPSEPVVLAGCGPLLYLLAVQYLRAGVKIRAILDTTAGTDWKLAWRHGRGLLKGWRYAHKGLSMLREIKNAEVPFYRGIEDLRLEGTDALERVRFSADGRQHSLDAKLCLLHQGVVPNTQITWSLRAEHEWDTDQLCWVPTLTEWCELSVPGIYVAGDGASIGGALVAALQGDLAALGVLRQLNPTGHAGLWQEAATLRAEIASHLAIRPFLNRQYRPRDAFRIPEDDVLVCRCEEVTAGSIREQVALGCTGPNQTKSFSRCGMGPCQGRMCGLTVTEVIAQASGQSPQDVGYYRIRPPIKALTLGQLAQIDP</sequence>
<dbReference type="SUPFAM" id="SSF51905">
    <property type="entry name" value="FAD/NAD(P)-binding domain"/>
    <property type="match status" value="1"/>
</dbReference>
<organism evidence="4 5">
    <name type="scientific">Yanghanlia caeni</name>
    <dbReference type="NCBI Taxonomy" id="3064283"/>
    <lineage>
        <taxon>Bacteria</taxon>
        <taxon>Pseudomonadati</taxon>
        <taxon>Pseudomonadota</taxon>
        <taxon>Betaproteobacteria</taxon>
        <taxon>Burkholderiales</taxon>
        <taxon>Alcaligenaceae</taxon>
        <taxon>Yanghanlia</taxon>
    </lineage>
</organism>
<dbReference type="Pfam" id="PF07992">
    <property type="entry name" value="Pyr_redox_2"/>
    <property type="match status" value="1"/>
</dbReference>
<comment type="caution">
    <text evidence="4">The sequence shown here is derived from an EMBL/GenBank/DDBJ whole genome shotgun (WGS) entry which is preliminary data.</text>
</comment>
<dbReference type="PRINTS" id="PR00368">
    <property type="entry name" value="FADPNR"/>
</dbReference>
<dbReference type="PANTHER" id="PTHR42949:SF3">
    <property type="entry name" value="ANAEROBIC GLYCEROL-3-PHOSPHATE DEHYDROGENASE SUBUNIT B"/>
    <property type="match status" value="1"/>
</dbReference>
<accession>A0ABU1D4A3</accession>
<proteinExistence type="predicted"/>
<dbReference type="PRINTS" id="PR00469">
    <property type="entry name" value="PNDRDTASEII"/>
</dbReference>
<protein>
    <submittedName>
        <fullName evidence="4">NAD(P)/FAD-dependent oxidoreductase</fullName>
    </submittedName>
</protein>
<evidence type="ECO:0000259" key="3">
    <source>
        <dbReference type="Pfam" id="PF17806"/>
    </source>
</evidence>
<dbReference type="InterPro" id="IPR041117">
    <property type="entry name" value="SoxA_A3"/>
</dbReference>
<reference evidence="4 5" key="1">
    <citation type="submission" date="2023-08" db="EMBL/GenBank/DDBJ databases">
        <title>Alcaligenaceae gen. nov., a novel taxon isolated from the sludge of Yixing Pesticide Factory.</title>
        <authorList>
            <person name="Ruan L."/>
        </authorList>
    </citation>
    <scope>NUCLEOTIDE SEQUENCE [LARGE SCALE GENOMIC DNA]</scope>
    <source>
        <strain evidence="4 5">LG-2</strain>
    </source>
</reference>
<dbReference type="CDD" id="cd19946">
    <property type="entry name" value="GlpA-like_Fer2_BFD-like"/>
    <property type="match status" value="1"/>
</dbReference>
<keyword evidence="5" id="KW-1185">Reference proteome</keyword>
<dbReference type="RefSeq" id="WP_347286542.1">
    <property type="nucleotide sequence ID" value="NZ_JAUZQE010000007.1"/>
</dbReference>
<dbReference type="InterPro" id="IPR051691">
    <property type="entry name" value="Metab_Enz_Cyan_OpOx_G3PDH"/>
</dbReference>
<feature type="domain" description="SoxA A3" evidence="3">
    <location>
        <begin position="388"/>
        <end position="466"/>
    </location>
</feature>
<evidence type="ECO:0000313" key="4">
    <source>
        <dbReference type="EMBL" id="MDR4125211.1"/>
    </source>
</evidence>
<dbReference type="Gene3D" id="1.10.10.1100">
    <property type="entry name" value="BFD-like [2Fe-2S]-binding domain"/>
    <property type="match status" value="1"/>
</dbReference>
<feature type="domain" description="FAD/NAD(P)-binding" evidence="2">
    <location>
        <begin position="12"/>
        <end position="328"/>
    </location>
</feature>
<dbReference type="InterPro" id="IPR023753">
    <property type="entry name" value="FAD/NAD-binding_dom"/>
</dbReference>